<name>A0A366E8M2_9HYPH</name>
<reference evidence="1 2" key="1">
    <citation type="submission" date="2018-06" db="EMBL/GenBank/DDBJ databases">
        <title>Genomic Encyclopedia of Type Strains, Phase IV (KMG-IV): sequencing the most valuable type-strain genomes for metagenomic binning, comparative biology and taxonomic classification.</title>
        <authorList>
            <person name="Goeker M."/>
        </authorList>
    </citation>
    <scope>NUCLEOTIDE SEQUENCE [LARGE SCALE GENOMIC DNA]</scope>
    <source>
        <strain evidence="1 2">DSM 25619</strain>
    </source>
</reference>
<dbReference type="EMBL" id="QNRH01000001">
    <property type="protein sequence ID" value="RBO98721.1"/>
    <property type="molecule type" value="Genomic_DNA"/>
</dbReference>
<dbReference type="Proteomes" id="UP000252893">
    <property type="component" value="Unassembled WGS sequence"/>
</dbReference>
<comment type="caution">
    <text evidence="1">The sequence shown here is derived from an EMBL/GenBank/DDBJ whole genome shotgun (WGS) entry which is preliminary data.</text>
</comment>
<dbReference type="Pfam" id="PF11367">
    <property type="entry name" value="Tail_completion_gp17"/>
    <property type="match status" value="1"/>
</dbReference>
<dbReference type="InterPro" id="IPR021508">
    <property type="entry name" value="Gp17-like"/>
</dbReference>
<evidence type="ECO:0000313" key="2">
    <source>
        <dbReference type="Proteomes" id="UP000252893"/>
    </source>
</evidence>
<organism evidence="1 2">
    <name type="scientific">Pseudochrobactrum asaccharolyticum</name>
    <dbReference type="NCBI Taxonomy" id="354351"/>
    <lineage>
        <taxon>Bacteria</taxon>
        <taxon>Pseudomonadati</taxon>
        <taxon>Pseudomonadota</taxon>
        <taxon>Alphaproteobacteria</taxon>
        <taxon>Hyphomicrobiales</taxon>
        <taxon>Brucellaceae</taxon>
        <taxon>Pseudochrobactrum</taxon>
    </lineage>
</organism>
<dbReference type="Gene3D" id="3.30.2000.30">
    <property type="match status" value="1"/>
</dbReference>
<accession>A0A366E8M2</accession>
<dbReference type="InterPro" id="IPR053745">
    <property type="entry name" value="Viral_Tail_Comp_sf"/>
</dbReference>
<keyword evidence="2" id="KW-1185">Reference proteome</keyword>
<dbReference type="OrthoDB" id="7630456at2"/>
<dbReference type="RefSeq" id="WP_113942655.1">
    <property type="nucleotide sequence ID" value="NZ_JBHEEG010000003.1"/>
</dbReference>
<dbReference type="AlphaFoldDB" id="A0A366E8M2"/>
<evidence type="ECO:0000313" key="1">
    <source>
        <dbReference type="EMBL" id="RBO98721.1"/>
    </source>
</evidence>
<sequence>MTGAALALQKAILAWLQAAPLLMEKLQGQGIYDHVPPHAVFPYISLGQSQVYAWDTDTGTGEEHSLVLHVWARSNGRRQVLELMMLVEELLEALGSNALRPDIGGFHLVNLTLQSSQTRNDELRDGYSGQLRYRAVTEKIEGM</sequence>
<proteinExistence type="predicted"/>
<gene>
    <name evidence="1" type="ORF">DFR47_101321</name>
</gene>
<protein>
    <submittedName>
        <fullName evidence="1">Uncharacterized protein DUF3168</fullName>
    </submittedName>
</protein>